<dbReference type="GO" id="GO:0015031">
    <property type="term" value="P:protein transport"/>
    <property type="evidence" value="ECO:0007669"/>
    <property type="project" value="UniProtKB-KW"/>
</dbReference>
<keyword evidence="10" id="KW-1185">Reference proteome</keyword>
<evidence type="ECO:0000256" key="8">
    <source>
        <dbReference type="SAM" id="Phobius"/>
    </source>
</evidence>
<gene>
    <name evidence="9" type="ORF">MARGE09_P0988</name>
</gene>
<evidence type="ECO:0000256" key="7">
    <source>
        <dbReference type="RuleBase" id="RU003879"/>
    </source>
</evidence>
<dbReference type="Pfam" id="PF02472">
    <property type="entry name" value="ExbD"/>
    <property type="match status" value="1"/>
</dbReference>
<keyword evidence="3" id="KW-1003">Cell membrane</keyword>
<evidence type="ECO:0000256" key="1">
    <source>
        <dbReference type="ARBA" id="ARBA00004162"/>
    </source>
</evidence>
<dbReference type="Gene3D" id="3.30.420.270">
    <property type="match status" value="1"/>
</dbReference>
<keyword evidence="7" id="KW-0813">Transport</keyword>
<reference evidence="9 10" key="1">
    <citation type="journal article" date="2022" name="IScience">
        <title>An ultrasensitive nanofiber-based assay for enzymatic hydrolysis and deep-sea microbial degradation of cellulose.</title>
        <authorList>
            <person name="Tsudome M."/>
            <person name="Tachioka M."/>
            <person name="Miyazaki M."/>
            <person name="Uchimura K."/>
            <person name="Tsuda M."/>
            <person name="Takaki Y."/>
            <person name="Deguchi S."/>
        </authorList>
    </citation>
    <scope>NUCLEOTIDE SEQUENCE [LARGE SCALE GENOMIC DNA]</scope>
    <source>
        <strain evidence="9 10">GE09</strain>
    </source>
</reference>
<dbReference type="PANTHER" id="PTHR30558:SF13">
    <property type="entry name" value="BIOPOLYMER TRANSPORT PROTEIN EXBD2"/>
    <property type="match status" value="1"/>
</dbReference>
<dbReference type="KEGG" id="marq:MARGE09_P0988"/>
<keyword evidence="4 7" id="KW-0812">Transmembrane</keyword>
<evidence type="ECO:0000256" key="2">
    <source>
        <dbReference type="ARBA" id="ARBA00005811"/>
    </source>
</evidence>
<dbReference type="GO" id="GO:0005886">
    <property type="term" value="C:plasma membrane"/>
    <property type="evidence" value="ECO:0007669"/>
    <property type="project" value="UniProtKB-SubCell"/>
</dbReference>
<name>A0AAN1WFS4_9GAMM</name>
<dbReference type="RefSeq" id="WP_236986273.1">
    <property type="nucleotide sequence ID" value="NZ_AP023086.1"/>
</dbReference>
<keyword evidence="7" id="KW-0653">Protein transport</keyword>
<comment type="similarity">
    <text evidence="2 7">Belongs to the ExbD/TolR family.</text>
</comment>
<evidence type="ECO:0000256" key="4">
    <source>
        <dbReference type="ARBA" id="ARBA00022692"/>
    </source>
</evidence>
<dbReference type="PANTHER" id="PTHR30558">
    <property type="entry name" value="EXBD MEMBRANE COMPONENT OF PMF-DRIVEN MACROMOLECULE IMPORT SYSTEM"/>
    <property type="match status" value="1"/>
</dbReference>
<evidence type="ECO:0000313" key="10">
    <source>
        <dbReference type="Proteomes" id="UP001320119"/>
    </source>
</evidence>
<evidence type="ECO:0000256" key="6">
    <source>
        <dbReference type="ARBA" id="ARBA00023136"/>
    </source>
</evidence>
<organism evidence="9 10">
    <name type="scientific">Marinagarivorans cellulosilyticus</name>
    <dbReference type="NCBI Taxonomy" id="2721545"/>
    <lineage>
        <taxon>Bacteria</taxon>
        <taxon>Pseudomonadati</taxon>
        <taxon>Pseudomonadota</taxon>
        <taxon>Gammaproteobacteria</taxon>
        <taxon>Cellvibrionales</taxon>
        <taxon>Cellvibrionaceae</taxon>
        <taxon>Marinagarivorans</taxon>
    </lineage>
</organism>
<protein>
    <submittedName>
        <fullName evidence="9">Biopolymer transport protein ExbD</fullName>
    </submittedName>
</protein>
<keyword evidence="5 8" id="KW-1133">Transmembrane helix</keyword>
<dbReference type="InterPro" id="IPR003400">
    <property type="entry name" value="ExbD"/>
</dbReference>
<keyword evidence="6 8" id="KW-0472">Membrane</keyword>
<evidence type="ECO:0000313" key="9">
    <source>
        <dbReference type="EMBL" id="BCD96788.1"/>
    </source>
</evidence>
<feature type="transmembrane region" description="Helical" evidence="8">
    <location>
        <begin position="21"/>
        <end position="40"/>
    </location>
</feature>
<dbReference type="Proteomes" id="UP001320119">
    <property type="component" value="Chromosome"/>
</dbReference>
<dbReference type="AlphaFoldDB" id="A0AAN1WFS4"/>
<proteinExistence type="inferred from homology"/>
<evidence type="ECO:0000256" key="5">
    <source>
        <dbReference type="ARBA" id="ARBA00022989"/>
    </source>
</evidence>
<evidence type="ECO:0000256" key="3">
    <source>
        <dbReference type="ARBA" id="ARBA00022475"/>
    </source>
</evidence>
<accession>A0AAN1WFS4</accession>
<sequence length="144" mass="15883">MSRRKRNRQEEADKADIDLTPMLDVVFIMLIFFIVTASFVKEQTINVNVPDPNQAETPPNPDSPESILIMVNAQDEITIDGRRVDLRAVRSLVAQKKAESPESSVVVRAHEDSSAETYVGIADAAYAAKAGGVSLVPFNDKKKR</sequence>
<dbReference type="GO" id="GO:0022857">
    <property type="term" value="F:transmembrane transporter activity"/>
    <property type="evidence" value="ECO:0007669"/>
    <property type="project" value="InterPro"/>
</dbReference>
<dbReference type="EMBL" id="AP023086">
    <property type="protein sequence ID" value="BCD96788.1"/>
    <property type="molecule type" value="Genomic_DNA"/>
</dbReference>
<comment type="subcellular location">
    <subcellularLocation>
        <location evidence="1">Cell membrane</location>
        <topology evidence="1">Single-pass membrane protein</topology>
    </subcellularLocation>
    <subcellularLocation>
        <location evidence="7">Cell membrane</location>
        <topology evidence="7">Single-pass type II membrane protein</topology>
    </subcellularLocation>
</comment>